<protein>
    <submittedName>
        <fullName evidence="1">Uncharacterized protein</fullName>
    </submittedName>
</protein>
<name>A0A1G2KLW1_9BACT</name>
<reference evidence="1 2" key="1">
    <citation type="journal article" date="2016" name="Nat. Commun.">
        <title>Thousands of microbial genomes shed light on interconnected biogeochemical processes in an aquifer system.</title>
        <authorList>
            <person name="Anantharaman K."/>
            <person name="Brown C.T."/>
            <person name="Hug L.A."/>
            <person name="Sharon I."/>
            <person name="Castelle C.J."/>
            <person name="Probst A.J."/>
            <person name="Thomas B.C."/>
            <person name="Singh A."/>
            <person name="Wilkins M.J."/>
            <person name="Karaoz U."/>
            <person name="Brodie E.L."/>
            <person name="Williams K.H."/>
            <person name="Hubbard S.S."/>
            <person name="Banfield J.F."/>
        </authorList>
    </citation>
    <scope>NUCLEOTIDE SEQUENCE [LARGE SCALE GENOMIC DNA]</scope>
</reference>
<dbReference type="EMBL" id="MHQI01000041">
    <property type="protein sequence ID" value="OGZ99358.1"/>
    <property type="molecule type" value="Genomic_DNA"/>
</dbReference>
<dbReference type="STRING" id="1802270.A3C07_03240"/>
<gene>
    <name evidence="1" type="ORF">A3C07_03240</name>
</gene>
<accession>A0A1G2KLW1</accession>
<proteinExistence type="predicted"/>
<sequence length="109" mass="12452">MSFQHTSLAAGLWQNLSLAEQLGNIGSEVSRASKWRNKDQKLFHGAVDRALELFDLTVADSRWRHRLKEILRARELLQDAVEGGKSYGSTLEDLERYFFLFALASRIAK</sequence>
<dbReference type="Proteomes" id="UP000179023">
    <property type="component" value="Unassembled WGS sequence"/>
</dbReference>
<organism evidence="1 2">
    <name type="scientific">Candidatus Sungbacteria bacterium RIFCSPHIGHO2_02_FULL_47_11</name>
    <dbReference type="NCBI Taxonomy" id="1802270"/>
    <lineage>
        <taxon>Bacteria</taxon>
        <taxon>Candidatus Sungiibacteriota</taxon>
    </lineage>
</organism>
<dbReference type="AlphaFoldDB" id="A0A1G2KLW1"/>
<evidence type="ECO:0000313" key="1">
    <source>
        <dbReference type="EMBL" id="OGZ99358.1"/>
    </source>
</evidence>
<evidence type="ECO:0000313" key="2">
    <source>
        <dbReference type="Proteomes" id="UP000179023"/>
    </source>
</evidence>
<comment type="caution">
    <text evidence="1">The sequence shown here is derived from an EMBL/GenBank/DDBJ whole genome shotgun (WGS) entry which is preliminary data.</text>
</comment>